<evidence type="ECO:0000313" key="1">
    <source>
        <dbReference type="EMBL" id="KAI9909416.1"/>
    </source>
</evidence>
<reference evidence="1 2" key="1">
    <citation type="journal article" date="2022" name="bioRxiv">
        <title>The genome of the oomycete Peronosclerospora sorghi, a cosmopolitan pathogen of maize and sorghum, is inflated with dispersed pseudogenes.</title>
        <authorList>
            <person name="Fletcher K."/>
            <person name="Martin F."/>
            <person name="Isakeit T."/>
            <person name="Cavanaugh K."/>
            <person name="Magill C."/>
            <person name="Michelmore R."/>
        </authorList>
    </citation>
    <scope>NUCLEOTIDE SEQUENCE [LARGE SCALE GENOMIC DNA]</scope>
    <source>
        <strain evidence="1">P6</strain>
    </source>
</reference>
<accession>A0ACC0VTI6</accession>
<evidence type="ECO:0000313" key="2">
    <source>
        <dbReference type="Proteomes" id="UP001163321"/>
    </source>
</evidence>
<comment type="caution">
    <text evidence="1">The sequence shown here is derived from an EMBL/GenBank/DDBJ whole genome shotgun (WGS) entry which is preliminary data.</text>
</comment>
<protein>
    <submittedName>
        <fullName evidence="1">Uncharacterized protein</fullName>
    </submittedName>
</protein>
<keyword evidence="2" id="KW-1185">Reference proteome</keyword>
<name>A0ACC0VTI6_9STRA</name>
<gene>
    <name evidence="1" type="ORF">PsorP6_014936</name>
</gene>
<organism evidence="1 2">
    <name type="scientific">Peronosclerospora sorghi</name>
    <dbReference type="NCBI Taxonomy" id="230839"/>
    <lineage>
        <taxon>Eukaryota</taxon>
        <taxon>Sar</taxon>
        <taxon>Stramenopiles</taxon>
        <taxon>Oomycota</taxon>
        <taxon>Peronosporomycetes</taxon>
        <taxon>Peronosporales</taxon>
        <taxon>Peronosporaceae</taxon>
        <taxon>Peronosclerospora</taxon>
    </lineage>
</organism>
<proteinExistence type="predicted"/>
<dbReference type="EMBL" id="CM047586">
    <property type="protein sequence ID" value="KAI9909416.1"/>
    <property type="molecule type" value="Genomic_DNA"/>
</dbReference>
<sequence length="164" mass="18933">MERASVREASCALCLGTQQGACRVLAKDIKQTEAAYANVRDAYKKAKAKLFEVARRAMHLKHVPESKAPWEDFVDAFGPLPDDLEAVRGQIKNNRVVLACLRGDRTIRELYERVRAEIERKKRAWPSAHRGRTGKKNETKRTEFKRLGRFGQREKMKEKLKETH</sequence>
<dbReference type="Proteomes" id="UP001163321">
    <property type="component" value="Chromosome 7"/>
</dbReference>